<name>A0A4C1U7Z7_EUMVA</name>
<gene>
    <name evidence="2" type="ORF">EVAR_78635_1</name>
</gene>
<evidence type="ECO:0000313" key="2">
    <source>
        <dbReference type="EMBL" id="GBP22459.1"/>
    </source>
</evidence>
<reference evidence="2 3" key="1">
    <citation type="journal article" date="2019" name="Commun. Biol.">
        <title>The bagworm genome reveals a unique fibroin gene that provides high tensile strength.</title>
        <authorList>
            <person name="Kono N."/>
            <person name="Nakamura H."/>
            <person name="Ohtoshi R."/>
            <person name="Tomita M."/>
            <person name="Numata K."/>
            <person name="Arakawa K."/>
        </authorList>
    </citation>
    <scope>NUCLEOTIDE SEQUENCE [LARGE SCALE GENOMIC DNA]</scope>
</reference>
<sequence length="100" mass="10971">MVPVLESGGLGKIYSLRCLYSREGGARPQREGLLSVEGANAPGAAGERASAPEAPTQGYEKDAMRFWSVGVRHNLVGHTRVSDIHEDFHMKKEKRAKPIR</sequence>
<evidence type="ECO:0000256" key="1">
    <source>
        <dbReference type="SAM" id="MobiDB-lite"/>
    </source>
</evidence>
<accession>A0A4C1U7Z7</accession>
<keyword evidence="3" id="KW-1185">Reference proteome</keyword>
<protein>
    <submittedName>
        <fullName evidence="2">Uncharacterized protein</fullName>
    </submittedName>
</protein>
<proteinExistence type="predicted"/>
<organism evidence="2 3">
    <name type="scientific">Eumeta variegata</name>
    <name type="common">Bagworm moth</name>
    <name type="synonym">Eumeta japonica</name>
    <dbReference type="NCBI Taxonomy" id="151549"/>
    <lineage>
        <taxon>Eukaryota</taxon>
        <taxon>Metazoa</taxon>
        <taxon>Ecdysozoa</taxon>
        <taxon>Arthropoda</taxon>
        <taxon>Hexapoda</taxon>
        <taxon>Insecta</taxon>
        <taxon>Pterygota</taxon>
        <taxon>Neoptera</taxon>
        <taxon>Endopterygota</taxon>
        <taxon>Lepidoptera</taxon>
        <taxon>Glossata</taxon>
        <taxon>Ditrysia</taxon>
        <taxon>Tineoidea</taxon>
        <taxon>Psychidae</taxon>
        <taxon>Oiketicinae</taxon>
        <taxon>Eumeta</taxon>
    </lineage>
</organism>
<dbReference type="Proteomes" id="UP000299102">
    <property type="component" value="Unassembled WGS sequence"/>
</dbReference>
<comment type="caution">
    <text evidence="2">The sequence shown here is derived from an EMBL/GenBank/DDBJ whole genome shotgun (WGS) entry which is preliminary data.</text>
</comment>
<dbReference type="AlphaFoldDB" id="A0A4C1U7Z7"/>
<dbReference type="EMBL" id="BGZK01000140">
    <property type="protein sequence ID" value="GBP22459.1"/>
    <property type="molecule type" value="Genomic_DNA"/>
</dbReference>
<feature type="region of interest" description="Disordered" evidence="1">
    <location>
        <begin position="26"/>
        <end position="57"/>
    </location>
</feature>
<evidence type="ECO:0000313" key="3">
    <source>
        <dbReference type="Proteomes" id="UP000299102"/>
    </source>
</evidence>